<keyword evidence="2" id="KW-0812">Transmembrane</keyword>
<keyword evidence="2" id="KW-0472">Membrane</keyword>
<feature type="region of interest" description="Disordered" evidence="1">
    <location>
        <begin position="1708"/>
        <end position="1819"/>
    </location>
</feature>
<feature type="compositionally biased region" description="Low complexity" evidence="1">
    <location>
        <begin position="960"/>
        <end position="990"/>
    </location>
</feature>
<evidence type="ECO:0000313" key="4">
    <source>
        <dbReference type="WBParaSite" id="PTRK_0000871300.1"/>
    </source>
</evidence>
<accession>A0A0N4ZKS9</accession>
<sequence length="1819" mass="206512">MASRQMDGTFGRGTVQNRFVVQRPKVNYNNQQNVIVIDDTNDRKYFGRVNQQNSIESMQNVRRILLNTPKQIPLSSSTLSTSSNYINPNTKKRCRTEYDNDYQSTNNGIYRNYSIKRNIIDNSSRNGINNKPLILRPITRINKPQYQPHKVIQRYVERHPNTVIIRGSNNLIYSNNKYMSKDMDMKEEVYGNKLRRIKKNCRNMIFTNSAMVDEISRVNFQIQTITDEVQMLAKKVQHLERNKLRRYQQLLKREALTNIKIQANYSPNTLLLFNNKSSTKSNTSYDESPCNHDSSFIKNECTEENMYNNDIGDGRQTNYPEQQLSGNGIRFNQAFISVFNGGALNSDLKEIPDLSLIEDFNSEIKRIRFVKFKKQKVIKIDYDNLLQKLVPADRRELTKGLALYESGTQGFYGSYTVGYYQGHTFDGFNVRKIFCAINQCDFGIMIYDKKKDFEGLNKLTMEYEADYAVFLLLIVNSGRIIFFKYPFNPNNIRLGICPYEGWVSRDSFMKFLPEPHIKDNGYFLDINDKAHIMVPFYKVKDQDFFSCGTLIQGHNVPDVKVGFELFVDVETHDKGESLHPINSKFVCETGEELPMYYRFGMIEKSSNFNNEVSVDIIDHSKKYNLYANQIMYIYKRKNIDDAVRQNVDYLRLKKETYTEEPTCIRKLQELQGGKIFPALNNSLSYQYDTNLNINYKFIKKIDADKKMSVKCMSKFDDDTMGHLVYFYSKMVQFSIIRDNVVSGDNSNSINEILFSSSNLKNYGSYRCRIDKKVDDFKDSLISIETITFLPEDNFQFILNNNKAEEKKVGCIFEHDKVGKLKNMHVKSSNEELKVTDFSTNNKDIGNEDKMIYVKKLINDTSIIVTCDYSTNLGTSYKSLQTFIAGLNSTHTEVINNGTIIFNTPNNDQTTPRSNKSGDNDSNLALALGFGFGTVAIVCLMAVIIIILILAKRRRRRRALASSSISSSSALNSTTKRGSTSGTKFNSSSSNITYKGKKRTQLRAKDSNSYTNQNNKTYLSASRIPKTTKKSVSKSSATGQKTKSNTTGKSSSKKKVADYLDIPNVDNLPNVDSTLTTIGNVKFKKLKLIKIDYDRYLQNLVPSGYQNDAGGLVIGGVQEHKYKISYIVGYLEGYTFDGIEERNIWCTLQQCDLGIIVLDKLNYNQLNSLTTEHEVDFGIHFLINAESKKIIFHEHPYHPTGIHIALCPYEKWLNKNNIIKYIPESYILNNGYFESTNGKAHIIIPLYKRDNSAFFSCGTLKQPGISDIKIGFKLKEISYQLQDGGKLDPKMDKENWKCDIGNDPFSLYHFGLVEKTSNFENNISLNVLDISTNSYKIYADQIMYIYRRSEIDNAIRQQSPIQRLGMNASHSEAPLCIKKFEKIENVQIFPAINSSLSFELNNQLQIYYKLISTNDVNKNMNVKCLSKIDGDTNNNLNNFYNKMVQFSVIDNNMKSVSEILFTKDNLKSFGTYKCIIGKKANDFKENYVKIEEVAFIPDNGFIFKFKDIIMNKTKVGCILEYKNVGKLNNLIIKSTNKNLETSDFTSTNKDIENDNKNVYVKKLTNDSDVTAKCIYATRLKTTFSTEQKYASDSIVTIVETITIEAPNNSSSNGANINSSNGNGNNHISSTNNNNNNFNSSSTENTLPTTTENSPGSKKDNIGIILGFGLGTIAIVCLMTVIIVFLILRKKRRKRKRALSRSSLSSIAPLNSTTKKSSISGSSTKNSKSASTSNSSSSNTSQGGKRGKSLKAKDSNSVGSKNNKTFLSRSRFSKTANGSVSKTSVSKSSATKQKSNITKRSSLSKPTVKNSTSSSNRYSSS</sequence>
<dbReference type="Proteomes" id="UP000038045">
    <property type="component" value="Unplaced"/>
</dbReference>
<feature type="transmembrane region" description="Helical" evidence="2">
    <location>
        <begin position="467"/>
        <end position="485"/>
    </location>
</feature>
<feature type="compositionally biased region" description="Low complexity" evidence="1">
    <location>
        <begin position="1607"/>
        <end position="1644"/>
    </location>
</feature>
<feature type="compositionally biased region" description="Low complexity" evidence="1">
    <location>
        <begin position="1708"/>
        <end position="1739"/>
    </location>
</feature>
<keyword evidence="3" id="KW-1185">Reference proteome</keyword>
<feature type="compositionally biased region" description="Low complexity" evidence="1">
    <location>
        <begin position="1032"/>
        <end position="1049"/>
    </location>
</feature>
<feature type="region of interest" description="Disordered" evidence="1">
    <location>
        <begin position="1607"/>
        <end position="1656"/>
    </location>
</feature>
<proteinExistence type="predicted"/>
<feature type="compositionally biased region" description="Polar residues" evidence="1">
    <location>
        <begin position="1794"/>
        <end position="1808"/>
    </location>
</feature>
<feature type="compositionally biased region" description="Low complexity" evidence="1">
    <location>
        <begin position="1777"/>
        <end position="1793"/>
    </location>
</feature>
<dbReference type="WBParaSite" id="PTRK_0000871300.1">
    <property type="protein sequence ID" value="PTRK_0000871300.1"/>
    <property type="gene ID" value="PTRK_0000871300"/>
</dbReference>
<reference evidence="4" key="1">
    <citation type="submission" date="2017-02" db="UniProtKB">
        <authorList>
            <consortium name="WormBaseParasite"/>
        </authorList>
    </citation>
    <scope>IDENTIFICATION</scope>
</reference>
<feature type="compositionally biased region" description="Polar residues" evidence="1">
    <location>
        <begin position="1006"/>
        <end position="1019"/>
    </location>
</feature>
<evidence type="ECO:0000313" key="3">
    <source>
        <dbReference type="Proteomes" id="UP000038045"/>
    </source>
</evidence>
<organism evidence="3 4">
    <name type="scientific">Parastrongyloides trichosuri</name>
    <name type="common">Possum-specific nematode worm</name>
    <dbReference type="NCBI Taxonomy" id="131310"/>
    <lineage>
        <taxon>Eukaryota</taxon>
        <taxon>Metazoa</taxon>
        <taxon>Ecdysozoa</taxon>
        <taxon>Nematoda</taxon>
        <taxon>Chromadorea</taxon>
        <taxon>Rhabditida</taxon>
        <taxon>Tylenchina</taxon>
        <taxon>Panagrolaimomorpha</taxon>
        <taxon>Strongyloidoidea</taxon>
        <taxon>Strongyloididae</taxon>
        <taxon>Parastrongyloides</taxon>
    </lineage>
</organism>
<feature type="transmembrane region" description="Helical" evidence="2">
    <location>
        <begin position="923"/>
        <end position="950"/>
    </location>
</feature>
<feature type="compositionally biased region" description="Polar residues" evidence="1">
    <location>
        <begin position="1645"/>
        <end position="1654"/>
    </location>
</feature>
<keyword evidence="2" id="KW-1133">Transmembrane helix</keyword>
<evidence type="ECO:0000256" key="2">
    <source>
        <dbReference type="SAM" id="Phobius"/>
    </source>
</evidence>
<protein>
    <submittedName>
        <fullName evidence="4">Ig-like domain-containing protein</fullName>
    </submittedName>
</protein>
<feature type="compositionally biased region" description="Low complexity" evidence="1">
    <location>
        <begin position="1809"/>
        <end position="1819"/>
    </location>
</feature>
<evidence type="ECO:0000256" key="1">
    <source>
        <dbReference type="SAM" id="MobiDB-lite"/>
    </source>
</evidence>
<feature type="transmembrane region" description="Helical" evidence="2">
    <location>
        <begin position="1660"/>
        <end position="1686"/>
    </location>
</feature>
<name>A0A0N4ZKS9_PARTI</name>
<feature type="region of interest" description="Disordered" evidence="1">
    <location>
        <begin position="960"/>
        <end position="1052"/>
    </location>
</feature>
<feature type="compositionally biased region" description="Polar residues" evidence="1">
    <location>
        <begin position="1753"/>
        <end position="1776"/>
    </location>
</feature>